<dbReference type="Pfam" id="PF14214">
    <property type="entry name" value="Helitron_like_N"/>
    <property type="match status" value="1"/>
</dbReference>
<feature type="compositionally biased region" description="Polar residues" evidence="1">
    <location>
        <begin position="169"/>
        <end position="192"/>
    </location>
</feature>
<name>A0A225UEP6_9STRA</name>
<comment type="caution">
    <text evidence="3">The sequence shown here is derived from an EMBL/GenBank/DDBJ whole genome shotgun (WGS) entry which is preliminary data.</text>
</comment>
<dbReference type="AlphaFoldDB" id="A0A225UEP6"/>
<accession>A0A225UEP6</accession>
<sequence>LGEVGRFVLFPPSFTGGERYIRKQYYDSIAIVREVGKPDLFITITCNPEWPEIKEAMLQGQRSPDRSDLVTRAFKLKLDAIKDDIVKSKIFGKMRALTYVIEFQKRGLPHAYMTVKLTEESNPKRPEDYDKFVCAELPDPILHPQLYETISKNMMHGPCGVLNPKAPCSASNRDTSEYSTSDRGTSEYSASN</sequence>
<gene>
    <name evidence="3" type="ORF">PHMEG_00039620</name>
</gene>
<dbReference type="STRING" id="4795.A0A225UEP6"/>
<dbReference type="OrthoDB" id="120387at2759"/>
<dbReference type="Proteomes" id="UP000198211">
    <property type="component" value="Unassembled WGS sequence"/>
</dbReference>
<evidence type="ECO:0000259" key="2">
    <source>
        <dbReference type="Pfam" id="PF14214"/>
    </source>
</evidence>
<evidence type="ECO:0000313" key="3">
    <source>
        <dbReference type="EMBL" id="OWY91697.1"/>
    </source>
</evidence>
<evidence type="ECO:0000313" key="4">
    <source>
        <dbReference type="Proteomes" id="UP000198211"/>
    </source>
</evidence>
<dbReference type="PANTHER" id="PTHR45786">
    <property type="entry name" value="DNA BINDING PROTEIN-LIKE"/>
    <property type="match status" value="1"/>
</dbReference>
<organism evidence="3 4">
    <name type="scientific">Phytophthora megakarya</name>
    <dbReference type="NCBI Taxonomy" id="4795"/>
    <lineage>
        <taxon>Eukaryota</taxon>
        <taxon>Sar</taxon>
        <taxon>Stramenopiles</taxon>
        <taxon>Oomycota</taxon>
        <taxon>Peronosporomycetes</taxon>
        <taxon>Peronosporales</taxon>
        <taxon>Peronosporaceae</taxon>
        <taxon>Phytophthora</taxon>
    </lineage>
</organism>
<dbReference type="InterPro" id="IPR025476">
    <property type="entry name" value="Helitron_helicase-like"/>
</dbReference>
<dbReference type="PANTHER" id="PTHR45786:SF74">
    <property type="entry name" value="ATP-DEPENDENT DNA HELICASE"/>
    <property type="match status" value="1"/>
</dbReference>
<evidence type="ECO:0000256" key="1">
    <source>
        <dbReference type="SAM" id="MobiDB-lite"/>
    </source>
</evidence>
<dbReference type="EMBL" id="NBNE01019675">
    <property type="protein sequence ID" value="OWY91697.1"/>
    <property type="molecule type" value="Genomic_DNA"/>
</dbReference>
<feature type="domain" description="Helitron helicase-like" evidence="2">
    <location>
        <begin position="3"/>
        <end position="113"/>
    </location>
</feature>
<proteinExistence type="predicted"/>
<feature type="non-terminal residue" evidence="3">
    <location>
        <position position="1"/>
    </location>
</feature>
<keyword evidence="4" id="KW-1185">Reference proteome</keyword>
<feature type="region of interest" description="Disordered" evidence="1">
    <location>
        <begin position="164"/>
        <end position="192"/>
    </location>
</feature>
<reference evidence="4" key="1">
    <citation type="submission" date="2017-03" db="EMBL/GenBank/DDBJ databases">
        <title>Phytopthora megakarya and P. palmivora, two closely related causual agents of cacao black pod achieved similar genome size and gene model numbers by different mechanisms.</title>
        <authorList>
            <person name="Ali S."/>
            <person name="Shao J."/>
            <person name="Larry D.J."/>
            <person name="Kronmiller B."/>
            <person name="Shen D."/>
            <person name="Strem M.D."/>
            <person name="Melnick R.L."/>
            <person name="Guiltinan M.J."/>
            <person name="Tyler B.M."/>
            <person name="Meinhardt L.W."/>
            <person name="Bailey B.A."/>
        </authorList>
    </citation>
    <scope>NUCLEOTIDE SEQUENCE [LARGE SCALE GENOMIC DNA]</scope>
    <source>
        <strain evidence="4">zdho120</strain>
    </source>
</reference>
<protein>
    <submittedName>
        <fullName evidence="3">Putative membrane protein</fullName>
    </submittedName>
</protein>